<feature type="transmembrane region" description="Helical" evidence="6">
    <location>
        <begin position="256"/>
        <end position="280"/>
    </location>
</feature>
<sequence>MNPKLTFMLRPVGQLNWRDWRTVVARVVQGVGDSSLFLASGGMAFFATLSIFPFMAFLIAAYGYVADPTIILIHINTMQGFLPPSAFELIQAQLLNIIATGRSDHGLRGVMSIVFTLWAARAGSNALLQGLHLVFSDRDRRSFLKHTLTAVVLTLTLIGVVIFALLAVVAMPLMFTYIPLKTGVETTLKLLTYGIGLGAMTLAIGLLYRYGPNRQGERYPVFSFGAIVSAILWTTASVLFSYYLTNFGNYNEVYGSIGAVAALMMWFFVTSFVILFGALLNREIELVHD</sequence>
<feature type="transmembrane region" description="Helical" evidence="6">
    <location>
        <begin position="148"/>
        <end position="178"/>
    </location>
</feature>
<protein>
    <submittedName>
        <fullName evidence="7">Membrane protein</fullName>
    </submittedName>
</protein>
<dbReference type="PANTHER" id="PTHR30213">
    <property type="entry name" value="INNER MEMBRANE PROTEIN YHJD"/>
    <property type="match status" value="1"/>
</dbReference>
<accession>A0A2C9CPY7</accession>
<dbReference type="OrthoDB" id="9781030at2"/>
<evidence type="ECO:0000256" key="4">
    <source>
        <dbReference type="ARBA" id="ARBA00022989"/>
    </source>
</evidence>
<proteinExistence type="predicted"/>
<keyword evidence="5 6" id="KW-0472">Membrane</keyword>
<dbReference type="PIRSF" id="PIRSF035875">
    <property type="entry name" value="RNase_BN"/>
    <property type="match status" value="1"/>
</dbReference>
<feature type="transmembrane region" description="Helical" evidence="6">
    <location>
        <begin position="43"/>
        <end position="65"/>
    </location>
</feature>
<keyword evidence="3 6" id="KW-0812">Transmembrane</keyword>
<dbReference type="Proteomes" id="UP000220034">
    <property type="component" value="Unassembled WGS sequence"/>
</dbReference>
<comment type="subcellular location">
    <subcellularLocation>
        <location evidence="1">Cell membrane</location>
        <topology evidence="1">Multi-pass membrane protein</topology>
    </subcellularLocation>
</comment>
<evidence type="ECO:0000313" key="7">
    <source>
        <dbReference type="EMBL" id="SOH93280.1"/>
    </source>
</evidence>
<gene>
    <name evidence="7" type="ORF">SAMN06273572_1011136</name>
</gene>
<evidence type="ECO:0000256" key="6">
    <source>
        <dbReference type="SAM" id="Phobius"/>
    </source>
</evidence>
<keyword evidence="4 6" id="KW-1133">Transmembrane helix</keyword>
<evidence type="ECO:0000256" key="5">
    <source>
        <dbReference type="ARBA" id="ARBA00023136"/>
    </source>
</evidence>
<dbReference type="InterPro" id="IPR017039">
    <property type="entry name" value="Virul_fac_BrkB"/>
</dbReference>
<dbReference type="EMBL" id="OCTN01000001">
    <property type="protein sequence ID" value="SOH93280.1"/>
    <property type="molecule type" value="Genomic_DNA"/>
</dbReference>
<keyword evidence="8" id="KW-1185">Reference proteome</keyword>
<feature type="transmembrane region" description="Helical" evidence="6">
    <location>
        <begin position="190"/>
        <end position="209"/>
    </location>
</feature>
<dbReference type="RefSeq" id="WP_145996704.1">
    <property type="nucleotide sequence ID" value="NZ_OCTN01000001.1"/>
</dbReference>
<dbReference type="Pfam" id="PF03631">
    <property type="entry name" value="Virul_fac_BrkB"/>
    <property type="match status" value="1"/>
</dbReference>
<evidence type="ECO:0000256" key="1">
    <source>
        <dbReference type="ARBA" id="ARBA00004651"/>
    </source>
</evidence>
<reference evidence="8" key="1">
    <citation type="submission" date="2017-09" db="EMBL/GenBank/DDBJ databases">
        <authorList>
            <person name="Varghese N."/>
            <person name="Submissions S."/>
        </authorList>
    </citation>
    <scope>NUCLEOTIDE SEQUENCE [LARGE SCALE GENOMIC DNA]</scope>
    <source>
        <strain evidence="8">C7</strain>
    </source>
</reference>
<name>A0A2C9CPY7_9RHOB</name>
<organism evidence="7 8">
    <name type="scientific">Pontivivens marinum</name>
    <dbReference type="NCBI Taxonomy" id="1690039"/>
    <lineage>
        <taxon>Bacteria</taxon>
        <taxon>Pseudomonadati</taxon>
        <taxon>Pseudomonadota</taxon>
        <taxon>Alphaproteobacteria</taxon>
        <taxon>Rhodobacterales</taxon>
        <taxon>Paracoccaceae</taxon>
        <taxon>Pontivivens</taxon>
    </lineage>
</organism>
<evidence type="ECO:0000313" key="8">
    <source>
        <dbReference type="Proteomes" id="UP000220034"/>
    </source>
</evidence>
<evidence type="ECO:0000256" key="2">
    <source>
        <dbReference type="ARBA" id="ARBA00022475"/>
    </source>
</evidence>
<dbReference type="NCBIfam" id="TIGR00765">
    <property type="entry name" value="yihY_not_rbn"/>
    <property type="match status" value="1"/>
</dbReference>
<evidence type="ECO:0000256" key="3">
    <source>
        <dbReference type="ARBA" id="ARBA00022692"/>
    </source>
</evidence>
<dbReference type="GO" id="GO:0005886">
    <property type="term" value="C:plasma membrane"/>
    <property type="evidence" value="ECO:0007669"/>
    <property type="project" value="UniProtKB-SubCell"/>
</dbReference>
<dbReference type="PANTHER" id="PTHR30213:SF0">
    <property type="entry name" value="UPF0761 MEMBRANE PROTEIN YIHY"/>
    <property type="match status" value="1"/>
</dbReference>
<keyword evidence="2" id="KW-1003">Cell membrane</keyword>
<feature type="transmembrane region" description="Helical" evidence="6">
    <location>
        <begin position="221"/>
        <end position="244"/>
    </location>
</feature>
<dbReference type="AlphaFoldDB" id="A0A2C9CPY7"/>